<evidence type="ECO:0000256" key="2">
    <source>
        <dbReference type="ARBA" id="ARBA00022771"/>
    </source>
</evidence>
<dbReference type="AlphaFoldDB" id="A0A9N9G6B9"/>
<dbReference type="SUPFAM" id="SSF56399">
    <property type="entry name" value="ADP-ribosylation"/>
    <property type="match status" value="1"/>
</dbReference>
<sequence length="573" mass="65733">MEQEYNRNPNKKKTLPSMIKSLKKLNKKGKTYCQNAGCNKVTNEDYNYCSETCHLASNKNDGEDDLYLSEPTWSSKRSENNTYMDFYASSSPSASRDNYSYTSQSPLYSKTLYSNTQPISKLDSPRKELIEDYPIWYNSSMDTMQKSRKTDYDDDLYSFPSKASDGEIACPTCTYYVRSNQTVCDLCGSYIKKDTPKDNRIKYDDDDLYGDLPVRSHSPADDLYGTYIKKDTAKDNRSKYYDDDDLYGDLPVRSHSPAEYTKQERQQLPTPPPQTTDDSKQIPCSVCMYMNHPLMVNCEKCDEVLLNHYPEESLEDGLILAQIAAEEYEETLIEFKVLCSMCSFLNAGHAAQCEMCYAPISDRPVNEDTEMVQCTHCTYMNNSSILNCELCNEELPGAAEKKRQYEEFYNARTRMTILNPKDNEYVKVQQRFLRGIPNARIQAIIRMNMPRRLVDAHERYKQATKMTVNEMFHGTIVACNAERYYKDNNTEVNFCTVNCGLCGISQNGNLRNVSKHGGRMWFARHSSISLGYCGAVPIKAMFSVEIVANNNQDIIIVDKEEATLVKHLILYQV</sequence>
<evidence type="ECO:0000256" key="3">
    <source>
        <dbReference type="ARBA" id="ARBA00022833"/>
    </source>
</evidence>
<dbReference type="EMBL" id="CAJVPV010005259">
    <property type="protein sequence ID" value="CAG8587852.1"/>
    <property type="molecule type" value="Genomic_DNA"/>
</dbReference>
<keyword evidence="1" id="KW-0479">Metal-binding</keyword>
<organism evidence="6 7">
    <name type="scientific">Acaulospora morrowiae</name>
    <dbReference type="NCBI Taxonomy" id="94023"/>
    <lineage>
        <taxon>Eukaryota</taxon>
        <taxon>Fungi</taxon>
        <taxon>Fungi incertae sedis</taxon>
        <taxon>Mucoromycota</taxon>
        <taxon>Glomeromycotina</taxon>
        <taxon>Glomeromycetes</taxon>
        <taxon>Diversisporales</taxon>
        <taxon>Acaulosporaceae</taxon>
        <taxon>Acaulospora</taxon>
    </lineage>
</organism>
<dbReference type="Proteomes" id="UP000789342">
    <property type="component" value="Unassembled WGS sequence"/>
</dbReference>
<comment type="caution">
    <text evidence="6">The sequence shown here is derived from an EMBL/GenBank/DDBJ whole genome shotgun (WGS) entry which is preliminary data.</text>
</comment>
<evidence type="ECO:0000256" key="1">
    <source>
        <dbReference type="ARBA" id="ARBA00022723"/>
    </source>
</evidence>
<protein>
    <submittedName>
        <fullName evidence="6">14357_t:CDS:1</fullName>
    </submittedName>
</protein>
<proteinExistence type="predicted"/>
<dbReference type="OrthoDB" id="271448at2759"/>
<feature type="domain" description="RanBP2-type" evidence="5">
    <location>
        <begin position="166"/>
        <end position="190"/>
    </location>
</feature>
<name>A0A9N9G6B9_9GLOM</name>
<reference evidence="6" key="1">
    <citation type="submission" date="2021-06" db="EMBL/GenBank/DDBJ databases">
        <authorList>
            <person name="Kallberg Y."/>
            <person name="Tangrot J."/>
            <person name="Rosling A."/>
        </authorList>
    </citation>
    <scope>NUCLEOTIDE SEQUENCE</scope>
    <source>
        <strain evidence="6">CL551</strain>
    </source>
</reference>
<evidence type="ECO:0000259" key="5">
    <source>
        <dbReference type="SMART" id="SM00547"/>
    </source>
</evidence>
<feature type="domain" description="RanBP2-type" evidence="5">
    <location>
        <begin position="370"/>
        <end position="394"/>
    </location>
</feature>
<gene>
    <name evidence="6" type="ORF">AMORRO_LOCUS7214</name>
</gene>
<dbReference type="SMART" id="SM00547">
    <property type="entry name" value="ZnF_RBZ"/>
    <property type="match status" value="4"/>
</dbReference>
<keyword evidence="2" id="KW-0863">Zinc-finger</keyword>
<evidence type="ECO:0000313" key="7">
    <source>
        <dbReference type="Proteomes" id="UP000789342"/>
    </source>
</evidence>
<evidence type="ECO:0000256" key="4">
    <source>
        <dbReference type="SAM" id="MobiDB-lite"/>
    </source>
</evidence>
<dbReference type="GO" id="GO:0008270">
    <property type="term" value="F:zinc ion binding"/>
    <property type="evidence" value="ECO:0007669"/>
    <property type="project" value="UniProtKB-KW"/>
</dbReference>
<accession>A0A9N9G6B9</accession>
<dbReference type="Gene3D" id="3.90.228.10">
    <property type="match status" value="1"/>
</dbReference>
<dbReference type="InterPro" id="IPR001876">
    <property type="entry name" value="Znf_RanBP2"/>
</dbReference>
<keyword evidence="7" id="KW-1185">Reference proteome</keyword>
<keyword evidence="3" id="KW-0862">Zinc</keyword>
<feature type="region of interest" description="Disordered" evidence="4">
    <location>
        <begin position="240"/>
        <end position="278"/>
    </location>
</feature>
<feature type="domain" description="RanBP2-type" evidence="5">
    <location>
        <begin position="338"/>
        <end position="359"/>
    </location>
</feature>
<feature type="domain" description="RanBP2-type" evidence="5">
    <location>
        <begin position="280"/>
        <end position="304"/>
    </location>
</feature>
<evidence type="ECO:0000313" key="6">
    <source>
        <dbReference type="EMBL" id="CAG8587852.1"/>
    </source>
</evidence>